<gene>
    <name evidence="2" type="ORF">DESPIGER_2131</name>
</gene>
<feature type="signal peptide" evidence="1">
    <location>
        <begin position="1"/>
        <end position="23"/>
    </location>
</feature>
<dbReference type="OrthoDB" id="5459196at2"/>
<evidence type="ECO:0000313" key="3">
    <source>
        <dbReference type="Proteomes" id="UP000186323"/>
    </source>
</evidence>
<proteinExistence type="predicted"/>
<dbReference type="KEGG" id="dpg:DESPIGER_2131"/>
<evidence type="ECO:0000256" key="1">
    <source>
        <dbReference type="SAM" id="SignalP"/>
    </source>
</evidence>
<protein>
    <recommendedName>
        <fullName evidence="4">Lipoprotein</fullName>
    </recommendedName>
</protein>
<name>A0A1K1LGW9_9BACT</name>
<evidence type="ECO:0008006" key="4">
    <source>
        <dbReference type="Google" id="ProtNLM"/>
    </source>
</evidence>
<feature type="chain" id="PRO_5012453407" description="Lipoprotein" evidence="1">
    <location>
        <begin position="24"/>
        <end position="139"/>
    </location>
</feature>
<dbReference type="AlphaFoldDB" id="A0A1K1LGW9"/>
<sequence length="139" mass="14911">MKRFPVILAPALLGSLLMLGGCAATGPSTAPLPPDRDCQEVYTVAPGNYIIDIAGGSVVVLDPAVQDFPLFCSPEEARTGLKTAMDNGSLPAGDWRIYRLNGTLQEIGQQPEPGHYSLARMARLVDWVSKAETEEPDDK</sequence>
<accession>A0A1K1LGW9</accession>
<dbReference type="InterPro" id="IPR049649">
    <property type="entry name" value="DVU2496-like_C"/>
</dbReference>
<dbReference type="NCBIfam" id="NF041942">
    <property type="entry name" value="DVU2496_dom"/>
    <property type="match status" value="1"/>
</dbReference>
<dbReference type="EMBL" id="LT630450">
    <property type="protein sequence ID" value="SFV73953.1"/>
    <property type="molecule type" value="Genomic_DNA"/>
</dbReference>
<reference evidence="3" key="1">
    <citation type="submission" date="2016-10" db="EMBL/GenBank/DDBJ databases">
        <authorList>
            <person name="Wegmann U."/>
        </authorList>
    </citation>
    <scope>NUCLEOTIDE SEQUENCE [LARGE SCALE GENOMIC DNA]</scope>
</reference>
<evidence type="ECO:0000313" key="2">
    <source>
        <dbReference type="EMBL" id="SFV73953.1"/>
    </source>
</evidence>
<keyword evidence="3" id="KW-1185">Reference proteome</keyword>
<organism evidence="2 3">
    <name type="scientific">Desulfovibrio piger</name>
    <dbReference type="NCBI Taxonomy" id="901"/>
    <lineage>
        <taxon>Bacteria</taxon>
        <taxon>Pseudomonadati</taxon>
        <taxon>Thermodesulfobacteriota</taxon>
        <taxon>Desulfovibrionia</taxon>
        <taxon>Desulfovibrionales</taxon>
        <taxon>Desulfovibrionaceae</taxon>
        <taxon>Desulfovibrio</taxon>
    </lineage>
</organism>
<keyword evidence="1" id="KW-0732">Signal</keyword>
<dbReference type="RefSeq" id="WP_072336372.1">
    <property type="nucleotide sequence ID" value="NZ_CALJDE010000026.1"/>
</dbReference>
<dbReference type="Proteomes" id="UP000186323">
    <property type="component" value="Chromosome I"/>
</dbReference>
<dbReference type="PROSITE" id="PS51257">
    <property type="entry name" value="PROKAR_LIPOPROTEIN"/>
    <property type="match status" value="1"/>
</dbReference>